<gene>
    <name evidence="1" type="ORF">METZ01_LOCUS302647</name>
    <name evidence="2" type="ORF">METZ01_LOCUS493002</name>
</gene>
<sequence length="25" mass="2916">LIQLRMLQLKLPIFLVKMAFAQGQD</sequence>
<reference evidence="2" key="1">
    <citation type="submission" date="2018-05" db="EMBL/GenBank/DDBJ databases">
        <authorList>
            <person name="Lanie J.A."/>
            <person name="Ng W.-L."/>
            <person name="Kazmierczak K.M."/>
            <person name="Andrzejewski T.M."/>
            <person name="Davidsen T.M."/>
            <person name="Wayne K.J."/>
            <person name="Tettelin H."/>
            <person name="Glass J.I."/>
            <person name="Rusch D."/>
            <person name="Podicherti R."/>
            <person name="Tsui H.-C.T."/>
            <person name="Winkler M.E."/>
        </authorList>
    </citation>
    <scope>NUCLEOTIDE SEQUENCE</scope>
</reference>
<evidence type="ECO:0000313" key="2">
    <source>
        <dbReference type="EMBL" id="SVE40148.1"/>
    </source>
</evidence>
<feature type="non-terminal residue" evidence="2">
    <location>
        <position position="1"/>
    </location>
</feature>
<accession>A0A383D8G6</accession>
<name>A0A383D8G6_9ZZZZ</name>
<organism evidence="2">
    <name type="scientific">marine metagenome</name>
    <dbReference type="NCBI Taxonomy" id="408172"/>
    <lineage>
        <taxon>unclassified sequences</taxon>
        <taxon>metagenomes</taxon>
        <taxon>ecological metagenomes</taxon>
    </lineage>
</organism>
<proteinExistence type="predicted"/>
<dbReference type="EMBL" id="UINC01214769">
    <property type="protein sequence ID" value="SVE40148.1"/>
    <property type="molecule type" value="Genomic_DNA"/>
</dbReference>
<evidence type="ECO:0000313" key="1">
    <source>
        <dbReference type="EMBL" id="SVC49793.1"/>
    </source>
</evidence>
<feature type="non-terminal residue" evidence="2">
    <location>
        <position position="25"/>
    </location>
</feature>
<dbReference type="EMBL" id="UINC01094502">
    <property type="protein sequence ID" value="SVC49793.1"/>
    <property type="molecule type" value="Genomic_DNA"/>
</dbReference>
<protein>
    <submittedName>
        <fullName evidence="2">Uncharacterized protein</fullName>
    </submittedName>
</protein>
<dbReference type="AlphaFoldDB" id="A0A383D8G6"/>